<reference evidence="2" key="1">
    <citation type="submission" date="2021-01" db="EMBL/GenBank/DDBJ databases">
        <authorList>
            <consortium name="Genoscope - CEA"/>
            <person name="William W."/>
        </authorList>
    </citation>
    <scope>NUCLEOTIDE SEQUENCE</scope>
</reference>
<dbReference type="Proteomes" id="UP000683925">
    <property type="component" value="Unassembled WGS sequence"/>
</dbReference>
<dbReference type="GO" id="GO:0005509">
    <property type="term" value="F:calcium ion binding"/>
    <property type="evidence" value="ECO:0007669"/>
    <property type="project" value="InterPro"/>
</dbReference>
<dbReference type="EMBL" id="CAJJDP010000110">
    <property type="protein sequence ID" value="CAD8196099.1"/>
    <property type="molecule type" value="Genomic_DNA"/>
</dbReference>
<sequence length="136" mass="16068">MKQIEQQKLFKEVEEEANILKELDPRIILNFTNFLKIVINIFERVDTNKTGHVNFTQFIPAIADEEEITKQIKITISIQKYLTQMAIAIQISMILIKLLEESMKIFGRRSQLRFTLMDMFSLLKNKLSYFSSINMF</sequence>
<dbReference type="PROSITE" id="PS50222">
    <property type="entry name" value="EF_HAND_2"/>
    <property type="match status" value="1"/>
</dbReference>
<accession>A0A8S1X611</accession>
<dbReference type="InterPro" id="IPR002048">
    <property type="entry name" value="EF_hand_dom"/>
</dbReference>
<keyword evidence="3" id="KW-1185">Reference proteome</keyword>
<feature type="domain" description="EF-hand" evidence="1">
    <location>
        <begin position="33"/>
        <end position="68"/>
    </location>
</feature>
<gene>
    <name evidence="2" type="ORF">POCTA_138.1.T1100211</name>
</gene>
<evidence type="ECO:0000259" key="1">
    <source>
        <dbReference type="PROSITE" id="PS50222"/>
    </source>
</evidence>
<evidence type="ECO:0000313" key="2">
    <source>
        <dbReference type="EMBL" id="CAD8196099.1"/>
    </source>
</evidence>
<organism evidence="2 3">
    <name type="scientific">Paramecium octaurelia</name>
    <dbReference type="NCBI Taxonomy" id="43137"/>
    <lineage>
        <taxon>Eukaryota</taxon>
        <taxon>Sar</taxon>
        <taxon>Alveolata</taxon>
        <taxon>Ciliophora</taxon>
        <taxon>Intramacronucleata</taxon>
        <taxon>Oligohymenophorea</taxon>
        <taxon>Peniculida</taxon>
        <taxon>Parameciidae</taxon>
        <taxon>Paramecium</taxon>
    </lineage>
</organism>
<proteinExistence type="predicted"/>
<protein>
    <recommendedName>
        <fullName evidence="1">EF-hand domain-containing protein</fullName>
    </recommendedName>
</protein>
<dbReference type="AlphaFoldDB" id="A0A8S1X611"/>
<comment type="caution">
    <text evidence="2">The sequence shown here is derived from an EMBL/GenBank/DDBJ whole genome shotgun (WGS) entry which is preliminary data.</text>
</comment>
<evidence type="ECO:0000313" key="3">
    <source>
        <dbReference type="Proteomes" id="UP000683925"/>
    </source>
</evidence>
<name>A0A8S1X611_PAROT</name>